<dbReference type="InterPro" id="IPR014068">
    <property type="entry name" value="Azurin"/>
</dbReference>
<evidence type="ECO:0000256" key="3">
    <source>
        <dbReference type="ARBA" id="ARBA00022723"/>
    </source>
</evidence>
<organism evidence="10 11">
    <name type="scientific">Taylorella equigenitalis (strain MCE9)</name>
    <dbReference type="NCBI Taxonomy" id="937774"/>
    <lineage>
        <taxon>Bacteria</taxon>
        <taxon>Pseudomonadati</taxon>
        <taxon>Pseudomonadota</taxon>
        <taxon>Betaproteobacteria</taxon>
        <taxon>Burkholderiales</taxon>
        <taxon>Alcaligenaceae</taxon>
        <taxon>Taylorella</taxon>
    </lineage>
</organism>
<dbReference type="Gene3D" id="2.60.40.420">
    <property type="entry name" value="Cupredoxins - blue copper proteins"/>
    <property type="match status" value="1"/>
</dbReference>
<protein>
    <recommendedName>
        <fullName evidence="8">Azurin</fullName>
    </recommendedName>
</protein>
<name>A0A654KJA3_TAYEM</name>
<keyword evidence="7" id="KW-1015">Disulfide bond</keyword>
<dbReference type="InterPro" id="IPR000923">
    <property type="entry name" value="BlueCu_1"/>
</dbReference>
<keyword evidence="6 8" id="KW-0186">Copper</keyword>
<dbReference type="PROSITE" id="PS00196">
    <property type="entry name" value="COPPER_BLUE"/>
    <property type="match status" value="1"/>
</dbReference>
<dbReference type="Proteomes" id="UP000007472">
    <property type="component" value="Chromosome"/>
</dbReference>
<evidence type="ECO:0000313" key="11">
    <source>
        <dbReference type="Proteomes" id="UP000007472"/>
    </source>
</evidence>
<sequence length="150" mass="16151">MSLKKFALVAALSAFAAPAFAAECSTVLEANDAMQYNKKEIEISKSCKDFTVELKHVGKMPKAAMGHNFVLVKKADSKAVALDGGKAGPAKDYIPEGDARIIAHTKMIGGGESDKVTFEVSKLDPATEYQYFCTFPGHQSIMIGNIKFVD</sequence>
<comment type="subcellular location">
    <subcellularLocation>
        <location evidence="1 8">Periplasm</location>
    </subcellularLocation>
</comment>
<evidence type="ECO:0000256" key="1">
    <source>
        <dbReference type="ARBA" id="ARBA00004418"/>
    </source>
</evidence>
<evidence type="ECO:0000259" key="9">
    <source>
        <dbReference type="Pfam" id="PF00127"/>
    </source>
</evidence>
<evidence type="ECO:0000256" key="8">
    <source>
        <dbReference type="RuleBase" id="RU363017"/>
    </source>
</evidence>
<reference evidence="10 11" key="1">
    <citation type="journal article" date="2011" name="J. Bacteriol.">
        <title>Genome sequence of Taylorella equigenitalis MCE9, the causative agent of contagious equine metritis.</title>
        <authorList>
            <person name="Hebert L."/>
            <person name="Moumen B."/>
            <person name="Duquesne F."/>
            <person name="Breuil M.F."/>
            <person name="Laugier C."/>
            <person name="Batto J.M."/>
            <person name="Renault P."/>
            <person name="Petry S."/>
        </authorList>
    </citation>
    <scope>NUCLEOTIDE SEQUENCE [LARGE SCALE GENOMIC DNA]</scope>
    <source>
        <strain evidence="10 11">MCE9</strain>
    </source>
</reference>
<dbReference type="CDD" id="cd13922">
    <property type="entry name" value="Azurin"/>
    <property type="match status" value="1"/>
</dbReference>
<dbReference type="NCBIfam" id="TIGR02695">
    <property type="entry name" value="azurin"/>
    <property type="match status" value="1"/>
</dbReference>
<evidence type="ECO:0000256" key="4">
    <source>
        <dbReference type="ARBA" id="ARBA00022764"/>
    </source>
</evidence>
<dbReference type="InterPro" id="IPR008972">
    <property type="entry name" value="Cupredoxin"/>
</dbReference>
<dbReference type="Pfam" id="PF00127">
    <property type="entry name" value="Copper-bind"/>
    <property type="match status" value="1"/>
</dbReference>
<evidence type="ECO:0000256" key="2">
    <source>
        <dbReference type="ARBA" id="ARBA00022448"/>
    </source>
</evidence>
<keyword evidence="2 8" id="KW-0813">Transport</keyword>
<dbReference type="InterPro" id="IPR050845">
    <property type="entry name" value="Cu-binding_ET"/>
</dbReference>
<keyword evidence="3 8" id="KW-0479">Metal-binding</keyword>
<dbReference type="GO" id="GO:0042597">
    <property type="term" value="C:periplasmic space"/>
    <property type="evidence" value="ECO:0007669"/>
    <property type="project" value="UniProtKB-SubCell"/>
</dbReference>
<keyword evidence="4 8" id="KW-0574">Periplasm</keyword>
<dbReference type="InterPro" id="IPR028871">
    <property type="entry name" value="BlueCu_1_BS"/>
</dbReference>
<proteinExistence type="predicted"/>
<dbReference type="PANTHER" id="PTHR38439">
    <property type="entry name" value="AURACYANIN-B"/>
    <property type="match status" value="1"/>
</dbReference>
<feature type="chain" id="PRO_5025085845" description="Azurin" evidence="8">
    <location>
        <begin position="22"/>
        <end position="150"/>
    </location>
</feature>
<feature type="domain" description="Blue (type 1) copper" evidence="9">
    <location>
        <begin position="23"/>
        <end position="147"/>
    </location>
</feature>
<gene>
    <name evidence="10" type="ordered locus">TEQUI_1042</name>
</gene>
<accession>A0A654KJA3</accession>
<dbReference type="GO" id="GO:0005507">
    <property type="term" value="F:copper ion binding"/>
    <property type="evidence" value="ECO:0007669"/>
    <property type="project" value="UniProtKB-UniRule"/>
</dbReference>
<comment type="function">
    <text evidence="8">Transfers electrons from cytochrome c551 to cytochrome oxidase.</text>
</comment>
<evidence type="ECO:0000313" key="10">
    <source>
        <dbReference type="EMBL" id="ADU91966.1"/>
    </source>
</evidence>
<evidence type="ECO:0000256" key="7">
    <source>
        <dbReference type="ARBA" id="ARBA00023157"/>
    </source>
</evidence>
<keyword evidence="5 8" id="KW-0249">Electron transport</keyword>
<dbReference type="SUPFAM" id="SSF49503">
    <property type="entry name" value="Cupredoxins"/>
    <property type="match status" value="1"/>
</dbReference>
<keyword evidence="8" id="KW-0732">Signal</keyword>
<dbReference type="KEGG" id="teq:TEQUI_1042"/>
<dbReference type="GO" id="GO:0009055">
    <property type="term" value="F:electron transfer activity"/>
    <property type="evidence" value="ECO:0007669"/>
    <property type="project" value="InterPro"/>
</dbReference>
<dbReference type="EMBL" id="CP002456">
    <property type="protein sequence ID" value="ADU91966.1"/>
    <property type="molecule type" value="Genomic_DNA"/>
</dbReference>
<evidence type="ECO:0000256" key="5">
    <source>
        <dbReference type="ARBA" id="ARBA00022982"/>
    </source>
</evidence>
<feature type="signal peptide" evidence="8">
    <location>
        <begin position="1"/>
        <end position="21"/>
    </location>
</feature>
<evidence type="ECO:0000256" key="6">
    <source>
        <dbReference type="ARBA" id="ARBA00023008"/>
    </source>
</evidence>
<dbReference type="PANTHER" id="PTHR38439:SF2">
    <property type="entry name" value="OUTER MEMBRANE PROTEIN H.8"/>
    <property type="match status" value="1"/>
</dbReference>
<dbReference type="AlphaFoldDB" id="A0A654KJA3"/>